<evidence type="ECO:0000256" key="3">
    <source>
        <dbReference type="SAM" id="SignalP"/>
    </source>
</evidence>
<dbReference type="STRING" id="1166340.SAMN05192583_3560"/>
<dbReference type="RefSeq" id="WP_093667053.1">
    <property type="nucleotide sequence ID" value="NZ_FOCF01000012.1"/>
</dbReference>
<dbReference type="InterPro" id="IPR010258">
    <property type="entry name" value="Conjugal_tfr_TrbG/VirB9/CagX"/>
</dbReference>
<keyword evidence="5" id="KW-1185">Reference proteome</keyword>
<evidence type="ECO:0000313" key="4">
    <source>
        <dbReference type="EMBL" id="SEN78000.1"/>
    </source>
</evidence>
<accession>A0A1H8JB37</accession>
<keyword evidence="2 3" id="KW-0732">Signal</keyword>
<dbReference type="InterPro" id="IPR033645">
    <property type="entry name" value="VirB9/CagX/TrbG_C"/>
</dbReference>
<dbReference type="EMBL" id="FOCF01000012">
    <property type="protein sequence ID" value="SEN78000.1"/>
    <property type="molecule type" value="Genomic_DNA"/>
</dbReference>
<dbReference type="AlphaFoldDB" id="A0A1H8JB37"/>
<dbReference type="Pfam" id="PF03524">
    <property type="entry name" value="CagX"/>
    <property type="match status" value="1"/>
</dbReference>
<evidence type="ECO:0000256" key="1">
    <source>
        <dbReference type="ARBA" id="ARBA00006135"/>
    </source>
</evidence>
<gene>
    <name evidence="4" type="ORF">SAMN05192583_3560</name>
</gene>
<dbReference type="InterPro" id="IPR038161">
    <property type="entry name" value="VirB9/CagX/TrbG_C_sf"/>
</dbReference>
<sequence>MKTILFALAASVSVPAMASPDGRIATRFYDEARVVRFEGRANLQSTIAFEDGERIENVAIGDSSRWQVTPNKRANLLFIKPVAIPARTNMTVVTDRRTYLFELVASARAPSTYLLRFTYPAPPPPPPAPQPAEAPTLVAAAARPPAPLQLNFGWTAKGDKTLMPERSFDDGTSLYLSWPHDRPVPAVLTIGQDGSEGPTNFAVRGDYIVVEGVPGRVVLRAGKAALTLAAEPRAARPIPAKPITQTAER</sequence>
<reference evidence="5" key="1">
    <citation type="submission" date="2016-10" db="EMBL/GenBank/DDBJ databases">
        <authorList>
            <person name="Varghese N."/>
            <person name="Submissions S."/>
        </authorList>
    </citation>
    <scope>NUCLEOTIDE SEQUENCE [LARGE SCALE GENOMIC DNA]</scope>
    <source>
        <strain evidence="5">S6-262</strain>
    </source>
</reference>
<feature type="signal peptide" evidence="3">
    <location>
        <begin position="1"/>
        <end position="18"/>
    </location>
</feature>
<dbReference type="OrthoDB" id="7390264at2"/>
<feature type="chain" id="PRO_5011749199" evidence="3">
    <location>
        <begin position="19"/>
        <end position="249"/>
    </location>
</feature>
<evidence type="ECO:0000313" key="5">
    <source>
        <dbReference type="Proteomes" id="UP000199206"/>
    </source>
</evidence>
<comment type="similarity">
    <text evidence="1">Belongs to the TrbG/VirB9 family.</text>
</comment>
<dbReference type="Proteomes" id="UP000199206">
    <property type="component" value="Unassembled WGS sequence"/>
</dbReference>
<protein>
    <submittedName>
        <fullName evidence="4">Type IV secretion system protein VirB9</fullName>
    </submittedName>
</protein>
<dbReference type="Gene3D" id="2.60.40.2500">
    <property type="match status" value="1"/>
</dbReference>
<proteinExistence type="inferred from homology"/>
<evidence type="ECO:0000256" key="2">
    <source>
        <dbReference type="ARBA" id="ARBA00022729"/>
    </source>
</evidence>
<organism evidence="4 5">
    <name type="scientific">Sphingomonas gellani</name>
    <dbReference type="NCBI Taxonomy" id="1166340"/>
    <lineage>
        <taxon>Bacteria</taxon>
        <taxon>Pseudomonadati</taxon>
        <taxon>Pseudomonadota</taxon>
        <taxon>Alphaproteobacteria</taxon>
        <taxon>Sphingomonadales</taxon>
        <taxon>Sphingomonadaceae</taxon>
        <taxon>Sphingomonas</taxon>
    </lineage>
</organism>
<dbReference type="CDD" id="cd06911">
    <property type="entry name" value="VirB9_CagX_TrbG"/>
    <property type="match status" value="1"/>
</dbReference>
<name>A0A1H8JB37_9SPHN</name>